<dbReference type="AlphaFoldDB" id="A0A0J6YJI1"/>
<evidence type="ECO:0000313" key="1">
    <source>
        <dbReference type="EMBL" id="KMP07254.1"/>
    </source>
</evidence>
<name>A0A0J6YJI1_COCIT</name>
<sequence length="112" mass="12708">MAHPTRCSSMPDVAPTKPPSVWRTLSKHRVARYHQDKNHKENDRIPVIVGIPPCSIHALDPVRNPGSHVLFLSVSSWLISEHGFKHMDPRRFNLGFPIPEARLFVEDGMLTP</sequence>
<proteinExistence type="predicted"/>
<protein>
    <submittedName>
        <fullName evidence="1">Uncharacterized protein</fullName>
    </submittedName>
</protein>
<dbReference type="EMBL" id="DS028097">
    <property type="protein sequence ID" value="KMP07254.1"/>
    <property type="molecule type" value="Genomic_DNA"/>
</dbReference>
<gene>
    <name evidence="1" type="ORF">CIRG_06935</name>
</gene>
<organism evidence="1 2">
    <name type="scientific">Coccidioides immitis RMSCC 2394</name>
    <dbReference type="NCBI Taxonomy" id="404692"/>
    <lineage>
        <taxon>Eukaryota</taxon>
        <taxon>Fungi</taxon>
        <taxon>Dikarya</taxon>
        <taxon>Ascomycota</taxon>
        <taxon>Pezizomycotina</taxon>
        <taxon>Eurotiomycetes</taxon>
        <taxon>Eurotiomycetidae</taxon>
        <taxon>Onygenales</taxon>
        <taxon>Onygenaceae</taxon>
        <taxon>Coccidioides</taxon>
    </lineage>
</organism>
<evidence type="ECO:0000313" key="2">
    <source>
        <dbReference type="Proteomes" id="UP000054565"/>
    </source>
</evidence>
<accession>A0A0J6YJI1</accession>
<reference evidence="2" key="1">
    <citation type="journal article" date="2010" name="Genome Res.">
        <title>Population genomic sequencing of Coccidioides fungi reveals recent hybridization and transposon control.</title>
        <authorList>
            <person name="Neafsey D.E."/>
            <person name="Barker B.M."/>
            <person name="Sharpton T.J."/>
            <person name="Stajich J.E."/>
            <person name="Park D.J."/>
            <person name="Whiston E."/>
            <person name="Hung C.-Y."/>
            <person name="McMahan C."/>
            <person name="White J."/>
            <person name="Sykes S."/>
            <person name="Heiman D."/>
            <person name="Young S."/>
            <person name="Zeng Q."/>
            <person name="Abouelleil A."/>
            <person name="Aftuck L."/>
            <person name="Bessette D."/>
            <person name="Brown A."/>
            <person name="FitzGerald M."/>
            <person name="Lui A."/>
            <person name="Macdonald J.P."/>
            <person name="Priest M."/>
            <person name="Orbach M.J."/>
            <person name="Galgiani J.N."/>
            <person name="Kirkland T.N."/>
            <person name="Cole G.T."/>
            <person name="Birren B.W."/>
            <person name="Henn M.R."/>
            <person name="Taylor J.W."/>
            <person name="Rounsley S.D."/>
        </authorList>
    </citation>
    <scope>NUCLEOTIDE SEQUENCE [LARGE SCALE GENOMIC DNA]</scope>
    <source>
        <strain evidence="2">RMSCC 2394</strain>
    </source>
</reference>
<dbReference type="Proteomes" id="UP000054565">
    <property type="component" value="Unassembled WGS sequence"/>
</dbReference>